<evidence type="ECO:0000256" key="12">
    <source>
        <dbReference type="ARBA" id="ARBA00023316"/>
    </source>
</evidence>
<evidence type="ECO:0000256" key="6">
    <source>
        <dbReference type="ARBA" id="ARBA00022490"/>
    </source>
</evidence>
<dbReference type="Pfam" id="PF07478">
    <property type="entry name" value="Dala_Dala_lig_C"/>
    <property type="match status" value="1"/>
</dbReference>
<keyword evidence="11 14" id="KW-0573">Peptidoglycan synthesis</keyword>
<dbReference type="PROSITE" id="PS00844">
    <property type="entry name" value="DALA_DALA_LIGASE_2"/>
    <property type="match status" value="1"/>
</dbReference>
<proteinExistence type="inferred from homology"/>
<evidence type="ECO:0000256" key="5">
    <source>
        <dbReference type="ARBA" id="ARBA00012216"/>
    </source>
</evidence>
<evidence type="ECO:0000259" key="16">
    <source>
        <dbReference type="PROSITE" id="PS50975"/>
    </source>
</evidence>
<dbReference type="GO" id="GO:0008716">
    <property type="term" value="F:D-alanine-D-alanine ligase activity"/>
    <property type="evidence" value="ECO:0007669"/>
    <property type="project" value="UniProtKB-EC"/>
</dbReference>
<sequence>MRITVVTGGESDERDVSLASGCQVAAALRARGHDVVAFDTVRGVLTAAEEAHVRQHGVGRTPPAPGARDRLLAGDLAFLRNDPDAGSADLWFLALHGGGGEDGRLQALLGTLGIPVTGSGMVGCALAMDKEISKRLFRDAGIATPDWLMGEPSMAEVEERLGWPVVVKAACGGSSLRLELVHGPDEWPGAVERSRSFGDRVIVEGFVRGREFTVGVLDGEALPVGEIVPENELFDYECKYQPGMAAEIFPADIDGHLSERMRRLALRVHDLLRLEDYSRVDFLVDDAGEVWCLEANTLPGMTANSLLPRAARAAGIEFPELCDRIASLALARAARNLDSDAGV</sequence>
<dbReference type="InterPro" id="IPR013815">
    <property type="entry name" value="ATP_grasp_subdomain_1"/>
</dbReference>
<comment type="caution">
    <text evidence="17">The sequence shown here is derived from an EMBL/GenBank/DDBJ whole genome shotgun (WGS) entry which is preliminary data.</text>
</comment>
<comment type="cofactor">
    <cofactor evidence="2">
        <name>Mg(2+)</name>
        <dbReference type="ChEBI" id="CHEBI:18420"/>
    </cofactor>
</comment>
<dbReference type="PANTHER" id="PTHR23132:SF23">
    <property type="entry name" value="D-ALANINE--D-ALANINE LIGASE B"/>
    <property type="match status" value="1"/>
</dbReference>
<dbReference type="InterPro" id="IPR011761">
    <property type="entry name" value="ATP-grasp"/>
</dbReference>
<keyword evidence="9 15" id="KW-0067">ATP-binding</keyword>
<evidence type="ECO:0000256" key="13">
    <source>
        <dbReference type="ARBA" id="ARBA00047614"/>
    </source>
</evidence>
<evidence type="ECO:0000313" key="17">
    <source>
        <dbReference type="EMBL" id="MEK9502379.1"/>
    </source>
</evidence>
<dbReference type="RefSeq" id="WP_405278480.1">
    <property type="nucleotide sequence ID" value="NZ_CP144380.1"/>
</dbReference>
<evidence type="ECO:0000256" key="10">
    <source>
        <dbReference type="ARBA" id="ARBA00022960"/>
    </source>
</evidence>
<dbReference type="InterPro" id="IPR005905">
    <property type="entry name" value="D_ala_D_ala"/>
</dbReference>
<dbReference type="PROSITE" id="PS50975">
    <property type="entry name" value="ATP_GRASP"/>
    <property type="match status" value="1"/>
</dbReference>
<evidence type="ECO:0000256" key="8">
    <source>
        <dbReference type="ARBA" id="ARBA00022741"/>
    </source>
</evidence>
<evidence type="ECO:0000313" key="18">
    <source>
        <dbReference type="Proteomes" id="UP001484239"/>
    </source>
</evidence>
<comment type="catalytic activity">
    <reaction evidence="13 14">
        <text>2 D-alanine + ATP = D-alanyl-D-alanine + ADP + phosphate + H(+)</text>
        <dbReference type="Rhea" id="RHEA:11224"/>
        <dbReference type="ChEBI" id="CHEBI:15378"/>
        <dbReference type="ChEBI" id="CHEBI:30616"/>
        <dbReference type="ChEBI" id="CHEBI:43474"/>
        <dbReference type="ChEBI" id="CHEBI:57416"/>
        <dbReference type="ChEBI" id="CHEBI:57822"/>
        <dbReference type="ChEBI" id="CHEBI:456216"/>
        <dbReference type="EC" id="6.3.2.4"/>
    </reaction>
</comment>
<keyword evidence="8 15" id="KW-0547">Nucleotide-binding</keyword>
<dbReference type="NCBIfam" id="NF002378">
    <property type="entry name" value="PRK01372.1"/>
    <property type="match status" value="1"/>
</dbReference>
<dbReference type="InterPro" id="IPR011095">
    <property type="entry name" value="Dala_Dala_lig_C"/>
</dbReference>
<comment type="cofactor">
    <cofactor evidence="1">
        <name>Mn(2+)</name>
        <dbReference type="ChEBI" id="CHEBI:29035"/>
    </cofactor>
</comment>
<evidence type="ECO:0000256" key="4">
    <source>
        <dbReference type="ARBA" id="ARBA00010871"/>
    </source>
</evidence>
<dbReference type="InterPro" id="IPR000291">
    <property type="entry name" value="D-Ala_lig_Van_CS"/>
</dbReference>
<dbReference type="EMBL" id="JBBHLI010000011">
    <property type="protein sequence ID" value="MEK9502379.1"/>
    <property type="molecule type" value="Genomic_DNA"/>
</dbReference>
<evidence type="ECO:0000256" key="1">
    <source>
        <dbReference type="ARBA" id="ARBA00001936"/>
    </source>
</evidence>
<dbReference type="NCBIfam" id="TIGR01205">
    <property type="entry name" value="D_ala_D_alaTIGR"/>
    <property type="match status" value="1"/>
</dbReference>
<dbReference type="InterPro" id="IPR011127">
    <property type="entry name" value="Dala_Dala_lig_N"/>
</dbReference>
<dbReference type="Pfam" id="PF01820">
    <property type="entry name" value="Dala_Dala_lig_N"/>
    <property type="match status" value="1"/>
</dbReference>
<keyword evidence="12 14" id="KW-0961">Cell wall biogenesis/degradation</keyword>
<dbReference type="Gene3D" id="3.30.1490.20">
    <property type="entry name" value="ATP-grasp fold, A domain"/>
    <property type="match status" value="1"/>
</dbReference>
<dbReference type="Proteomes" id="UP001484239">
    <property type="component" value="Unassembled WGS sequence"/>
</dbReference>
<feature type="domain" description="ATP-grasp" evidence="16">
    <location>
        <begin position="134"/>
        <end position="327"/>
    </location>
</feature>
<dbReference type="InterPro" id="IPR016185">
    <property type="entry name" value="PreATP-grasp_dom_sf"/>
</dbReference>
<reference evidence="17 18" key="1">
    <citation type="submission" date="2024-02" db="EMBL/GenBank/DDBJ databases">
        <title>A novel Gemmatimonadota bacterium.</title>
        <authorList>
            <person name="Du Z.-J."/>
            <person name="Ye Y.-Q."/>
        </authorList>
    </citation>
    <scope>NUCLEOTIDE SEQUENCE [LARGE SCALE GENOMIC DNA]</scope>
    <source>
        <strain evidence="17 18">DH-20</strain>
    </source>
</reference>
<gene>
    <name evidence="14" type="primary">ddl</name>
    <name evidence="17" type="ORF">WI372_15405</name>
</gene>
<comment type="subcellular location">
    <subcellularLocation>
        <location evidence="3 14">Cytoplasm</location>
    </subcellularLocation>
</comment>
<dbReference type="PANTHER" id="PTHR23132">
    <property type="entry name" value="D-ALANINE--D-ALANINE LIGASE"/>
    <property type="match status" value="1"/>
</dbReference>
<accession>A0ABU9ECA3</accession>
<evidence type="ECO:0000256" key="11">
    <source>
        <dbReference type="ARBA" id="ARBA00022984"/>
    </source>
</evidence>
<dbReference type="PROSITE" id="PS00843">
    <property type="entry name" value="DALA_DALA_LIGASE_1"/>
    <property type="match status" value="1"/>
</dbReference>
<keyword evidence="10 14" id="KW-0133">Cell shape</keyword>
<dbReference type="Gene3D" id="3.40.50.20">
    <property type="match status" value="1"/>
</dbReference>
<comment type="similarity">
    <text evidence="4 14">Belongs to the D-alanine--D-alanine ligase family.</text>
</comment>
<dbReference type="PIRSF" id="PIRSF039102">
    <property type="entry name" value="Ddl/VanB"/>
    <property type="match status" value="1"/>
</dbReference>
<dbReference type="Gene3D" id="3.30.470.20">
    <property type="entry name" value="ATP-grasp fold, B domain"/>
    <property type="match status" value="1"/>
</dbReference>
<organism evidence="17 18">
    <name type="scientific">Gaopeijia maritima</name>
    <dbReference type="NCBI Taxonomy" id="3119007"/>
    <lineage>
        <taxon>Bacteria</taxon>
        <taxon>Pseudomonadati</taxon>
        <taxon>Gemmatimonadota</taxon>
        <taxon>Longimicrobiia</taxon>
        <taxon>Gaopeijiales</taxon>
        <taxon>Gaopeijiaceae</taxon>
        <taxon>Gaopeijia</taxon>
    </lineage>
</organism>
<evidence type="ECO:0000256" key="15">
    <source>
        <dbReference type="PROSITE-ProRule" id="PRU00409"/>
    </source>
</evidence>
<keyword evidence="18" id="KW-1185">Reference proteome</keyword>
<dbReference type="SUPFAM" id="SSF56059">
    <property type="entry name" value="Glutathione synthetase ATP-binding domain-like"/>
    <property type="match status" value="1"/>
</dbReference>
<comment type="function">
    <text evidence="14">Cell wall formation.</text>
</comment>
<dbReference type="HAMAP" id="MF_00047">
    <property type="entry name" value="Dala_Dala_lig"/>
    <property type="match status" value="1"/>
</dbReference>
<evidence type="ECO:0000256" key="14">
    <source>
        <dbReference type="HAMAP-Rule" id="MF_00047"/>
    </source>
</evidence>
<evidence type="ECO:0000256" key="7">
    <source>
        <dbReference type="ARBA" id="ARBA00022598"/>
    </source>
</evidence>
<dbReference type="SUPFAM" id="SSF52440">
    <property type="entry name" value="PreATP-grasp domain"/>
    <property type="match status" value="1"/>
</dbReference>
<name>A0ABU9ECA3_9BACT</name>
<comment type="pathway">
    <text evidence="14">Cell wall biogenesis; peptidoglycan biosynthesis.</text>
</comment>
<evidence type="ECO:0000256" key="3">
    <source>
        <dbReference type="ARBA" id="ARBA00004496"/>
    </source>
</evidence>
<keyword evidence="7 14" id="KW-0436">Ligase</keyword>
<dbReference type="EC" id="6.3.2.4" evidence="5 14"/>
<protein>
    <recommendedName>
        <fullName evidence="5 14">D-alanine--D-alanine ligase</fullName>
        <ecNumber evidence="5 14">6.3.2.4</ecNumber>
    </recommendedName>
    <alternativeName>
        <fullName evidence="14">D-Ala-D-Ala ligase</fullName>
    </alternativeName>
    <alternativeName>
        <fullName evidence="14">D-alanylalanine synthetase</fullName>
    </alternativeName>
</protein>
<evidence type="ECO:0000256" key="2">
    <source>
        <dbReference type="ARBA" id="ARBA00001946"/>
    </source>
</evidence>
<evidence type="ECO:0000256" key="9">
    <source>
        <dbReference type="ARBA" id="ARBA00022840"/>
    </source>
</evidence>
<keyword evidence="6 14" id="KW-0963">Cytoplasm</keyword>